<organism evidence="1 2">
    <name type="scientific">Tolypothrix tenuis PCC 7101</name>
    <dbReference type="NCBI Taxonomy" id="231146"/>
    <lineage>
        <taxon>Bacteria</taxon>
        <taxon>Bacillati</taxon>
        <taxon>Cyanobacteriota</taxon>
        <taxon>Cyanophyceae</taxon>
        <taxon>Nostocales</taxon>
        <taxon>Tolypothrichaceae</taxon>
        <taxon>Tolypothrix</taxon>
    </lineage>
</organism>
<reference evidence="1 2" key="1">
    <citation type="submission" date="2017-06" db="EMBL/GenBank/DDBJ databases">
        <title>Genome sequencing of cyanobaciteial culture collection at National Institute for Environmental Studies (NIES).</title>
        <authorList>
            <person name="Hirose Y."/>
            <person name="Shimura Y."/>
            <person name="Fujisawa T."/>
            <person name="Nakamura Y."/>
            <person name="Kawachi M."/>
        </authorList>
    </citation>
    <scope>NUCLEOTIDE SEQUENCE [LARGE SCALE GENOMIC DNA]</scope>
    <source>
        <strain evidence="1 2">NIES-37</strain>
    </source>
</reference>
<dbReference type="AlphaFoldDB" id="A0A1Z4MTH8"/>
<accession>A0A1Z4MTH8</accession>
<name>A0A1Z4MTH8_9CYAN</name>
<evidence type="ECO:0000313" key="1">
    <source>
        <dbReference type="EMBL" id="BAY96749.1"/>
    </source>
</evidence>
<protein>
    <submittedName>
        <fullName evidence="1">Uncharacterized protein</fullName>
    </submittedName>
</protein>
<dbReference type="EMBL" id="AP018248">
    <property type="protein sequence ID" value="BAY96749.1"/>
    <property type="molecule type" value="Genomic_DNA"/>
</dbReference>
<dbReference type="RefSeq" id="WP_096573910.1">
    <property type="nucleotide sequence ID" value="NZ_CAWNJS010000001.1"/>
</dbReference>
<keyword evidence="2" id="KW-1185">Reference proteome</keyword>
<gene>
    <name evidence="1" type="ORF">NIES37_06860</name>
</gene>
<evidence type="ECO:0000313" key="2">
    <source>
        <dbReference type="Proteomes" id="UP000218785"/>
    </source>
</evidence>
<sequence>MNVCLVNSKILRQLWSVIEQTQTSTLVGLSDTDLAKQLLGQVDSKTALSREEKNSLSDYIFSRTQLIRDLAFARSA</sequence>
<dbReference type="Proteomes" id="UP000218785">
    <property type="component" value="Chromosome"/>
</dbReference>
<dbReference type="KEGG" id="ttq:NIES37_06860"/>
<proteinExistence type="predicted"/>